<accession>A0ACB5SQW2</accession>
<comment type="caution">
    <text evidence="1">The sequence shown here is derived from an EMBL/GenBank/DDBJ whole genome shotgun (WGS) entry which is preliminary data.</text>
</comment>
<keyword evidence="2" id="KW-1185">Reference proteome</keyword>
<gene>
    <name evidence="1" type="ORF">Amon02_000008600</name>
</gene>
<name>A0ACB5SQW2_AMBMO</name>
<reference evidence="1" key="1">
    <citation type="submission" date="2023-04" db="EMBL/GenBank/DDBJ databases">
        <title>Ambrosiozyma monospora NBRC 10751.</title>
        <authorList>
            <person name="Ichikawa N."/>
            <person name="Sato H."/>
            <person name="Tonouchi N."/>
        </authorList>
    </citation>
    <scope>NUCLEOTIDE SEQUENCE</scope>
    <source>
        <strain evidence="1">NBRC 10751</strain>
    </source>
</reference>
<evidence type="ECO:0000313" key="1">
    <source>
        <dbReference type="EMBL" id="GME70193.1"/>
    </source>
</evidence>
<proteinExistence type="predicted"/>
<sequence length="373" mass="43188">MELEYLSTEYMLFLKGFSSLRKLEIKKSVLNEFPNLPEYLRHLKISLISDLSKLDSDHGILLPSRIRSLSLHGNRRYLTLPVIRNIDELHNLNHVASRISPEEFNDECDELLYDMVDFVTRKFIQTFNTCTIDELQRFLSQLTSDLKSLSIFMHGYIQTELNKCSICSLDKLSLEHFTDLEHLEFYPFIDYDGAPFSFDVSVFPAARYVKFTAPQTLTGCFTDGIRFLDIDLGSCDESLRHFLNHFISKLTTLVFLSISLARFQSADLRSVLLPHQLSKLEIKFCHPRFQRFPDVDPIKASFGSVILDYFPRQLNILKLDLFNKVNIVVDDRKGANIYFIAERISIASGGASWCQYSHFDCDEETFGIESLYM</sequence>
<dbReference type="EMBL" id="BSXS01000003">
    <property type="protein sequence ID" value="GME70193.1"/>
    <property type="molecule type" value="Genomic_DNA"/>
</dbReference>
<dbReference type="Proteomes" id="UP001165064">
    <property type="component" value="Unassembled WGS sequence"/>
</dbReference>
<organism evidence="1 2">
    <name type="scientific">Ambrosiozyma monospora</name>
    <name type="common">Yeast</name>
    <name type="synonym">Endomycopsis monosporus</name>
    <dbReference type="NCBI Taxonomy" id="43982"/>
    <lineage>
        <taxon>Eukaryota</taxon>
        <taxon>Fungi</taxon>
        <taxon>Dikarya</taxon>
        <taxon>Ascomycota</taxon>
        <taxon>Saccharomycotina</taxon>
        <taxon>Pichiomycetes</taxon>
        <taxon>Pichiales</taxon>
        <taxon>Pichiaceae</taxon>
        <taxon>Ambrosiozyma</taxon>
    </lineage>
</organism>
<evidence type="ECO:0000313" key="2">
    <source>
        <dbReference type="Proteomes" id="UP001165064"/>
    </source>
</evidence>
<protein>
    <submittedName>
        <fullName evidence="1">Unnamed protein product</fullName>
    </submittedName>
</protein>